<gene>
    <name evidence="1" type="ORF">MKW98_024571</name>
</gene>
<dbReference type="Pfam" id="PF07712">
    <property type="entry name" value="SURNod19"/>
    <property type="match status" value="1"/>
</dbReference>
<accession>A0AAD4S756</accession>
<evidence type="ECO:0000313" key="1">
    <source>
        <dbReference type="EMBL" id="KAI3871402.1"/>
    </source>
</evidence>
<evidence type="ECO:0000313" key="2">
    <source>
        <dbReference type="Proteomes" id="UP001202328"/>
    </source>
</evidence>
<dbReference type="AlphaFoldDB" id="A0AAD4S756"/>
<dbReference type="InterPro" id="IPR011692">
    <property type="entry name" value="Stress_up-reg_Nod19"/>
</dbReference>
<sequence>MFQWCRDVKASFARTLASTLDLGLKNMNHHTSARPLRDGGWKFCRNPRLVEYGTPLRLGYSRGFKCCYDEIQCRGMVRITYKMEYDVKACDRNSAGRDTIFVVSKKTSLVLPNGGYVIPRLDQHSAGISSALYKEFDKDGDALIESDGKLAMLRQFMSLVLIVDAYGLLLSKLLLQWGKGEEIVNLHEVTEDPRTWKRKKKKSIFIQLAGQCYFYVFLGRLRSAGKFPCIINKSSSTW</sequence>
<dbReference type="EMBL" id="JAJJMB010013063">
    <property type="protein sequence ID" value="KAI3871402.1"/>
    <property type="molecule type" value="Genomic_DNA"/>
</dbReference>
<dbReference type="Proteomes" id="UP001202328">
    <property type="component" value="Unassembled WGS sequence"/>
</dbReference>
<protein>
    <submittedName>
        <fullName evidence="1">Uncharacterized protein</fullName>
    </submittedName>
</protein>
<keyword evidence="2" id="KW-1185">Reference proteome</keyword>
<reference evidence="1" key="1">
    <citation type="submission" date="2022-04" db="EMBL/GenBank/DDBJ databases">
        <title>A functionally conserved STORR gene fusion in Papaver species that diverged 16.8 million years ago.</title>
        <authorList>
            <person name="Catania T."/>
        </authorList>
    </citation>
    <scope>NUCLEOTIDE SEQUENCE</scope>
    <source>
        <strain evidence="1">S-188037</strain>
    </source>
</reference>
<organism evidence="1 2">
    <name type="scientific">Papaver atlanticum</name>
    <dbReference type="NCBI Taxonomy" id="357466"/>
    <lineage>
        <taxon>Eukaryota</taxon>
        <taxon>Viridiplantae</taxon>
        <taxon>Streptophyta</taxon>
        <taxon>Embryophyta</taxon>
        <taxon>Tracheophyta</taxon>
        <taxon>Spermatophyta</taxon>
        <taxon>Magnoliopsida</taxon>
        <taxon>Ranunculales</taxon>
        <taxon>Papaveraceae</taxon>
        <taxon>Papaveroideae</taxon>
        <taxon>Papaver</taxon>
    </lineage>
</organism>
<proteinExistence type="predicted"/>
<comment type="caution">
    <text evidence="1">The sequence shown here is derived from an EMBL/GenBank/DDBJ whole genome shotgun (WGS) entry which is preliminary data.</text>
</comment>
<name>A0AAD4S756_9MAGN</name>